<dbReference type="InterPro" id="IPR051317">
    <property type="entry name" value="Gfo/Idh/MocA_oxidoreduct"/>
</dbReference>
<reference evidence="5 6" key="1">
    <citation type="submission" date="2013-04" db="EMBL/GenBank/DDBJ databases">
        <title>The Genome Sequence of Parabacteroides goldsteinii DSM 19448.</title>
        <authorList>
            <consortium name="The Broad Institute Genomics Platform"/>
            <person name="Earl A."/>
            <person name="Ward D."/>
            <person name="Feldgarden M."/>
            <person name="Gevers D."/>
            <person name="Martens E."/>
            <person name="Sakamoto M."/>
            <person name="Benno Y."/>
            <person name="Song Y."/>
            <person name="Liu C."/>
            <person name="Lee J."/>
            <person name="Bolanos M."/>
            <person name="Vaisanen M.L."/>
            <person name="Finegold S.M."/>
            <person name="Walker B."/>
            <person name="Young S."/>
            <person name="Zeng Q."/>
            <person name="Gargeya S."/>
            <person name="Fitzgerald M."/>
            <person name="Haas B."/>
            <person name="Abouelleil A."/>
            <person name="Allen A.W."/>
            <person name="Alvarado L."/>
            <person name="Arachchi H.M."/>
            <person name="Berlin A.M."/>
            <person name="Chapman S.B."/>
            <person name="Gainer-Dewar J."/>
            <person name="Goldberg J."/>
            <person name="Griggs A."/>
            <person name="Gujja S."/>
            <person name="Hansen M."/>
            <person name="Howarth C."/>
            <person name="Imamovic A."/>
            <person name="Ireland A."/>
            <person name="Larimer J."/>
            <person name="McCowan C."/>
            <person name="Murphy C."/>
            <person name="Pearson M."/>
            <person name="Poon T.W."/>
            <person name="Priest M."/>
            <person name="Roberts A."/>
            <person name="Saif S."/>
            <person name="Shea T."/>
            <person name="Sisk P."/>
            <person name="Sykes S."/>
            <person name="Wortman J."/>
            <person name="Nusbaum C."/>
            <person name="Birren B."/>
        </authorList>
    </citation>
    <scope>NUCLEOTIDE SEQUENCE [LARGE SCALE GENOMIC DNA]</scope>
    <source>
        <strain evidence="5 6">DSM 19448</strain>
    </source>
</reference>
<evidence type="ECO:0008006" key="7">
    <source>
        <dbReference type="Google" id="ProtNLM"/>
    </source>
</evidence>
<comment type="caution">
    <text evidence="5">The sequence shown here is derived from an EMBL/GenBank/DDBJ whole genome shotgun (WGS) entry which is preliminary data.</text>
</comment>
<dbReference type="SUPFAM" id="SSF51735">
    <property type="entry name" value="NAD(P)-binding Rossmann-fold domains"/>
    <property type="match status" value="1"/>
</dbReference>
<proteinExistence type="inferred from homology"/>
<dbReference type="PATRIC" id="fig|927665.4.peg.4027"/>
<dbReference type="Gene3D" id="3.30.360.10">
    <property type="entry name" value="Dihydrodipicolinate Reductase, domain 2"/>
    <property type="match status" value="1"/>
</dbReference>
<dbReference type="Pfam" id="PF02894">
    <property type="entry name" value="GFO_IDH_MocA_C"/>
    <property type="match status" value="1"/>
</dbReference>
<evidence type="ECO:0000256" key="2">
    <source>
        <dbReference type="ARBA" id="ARBA00023002"/>
    </source>
</evidence>
<keyword evidence="2" id="KW-0560">Oxidoreductase</keyword>
<dbReference type="RefSeq" id="WP_046147159.1">
    <property type="nucleotide sequence ID" value="NZ_KQ033913.1"/>
</dbReference>
<gene>
    <name evidence="5" type="ORF">HMPREF1535_03919</name>
</gene>
<name>A0A0F5IT16_9BACT</name>
<accession>A0A0F5IT16</accession>
<dbReference type="STRING" id="927665.HMPREF1535_03919"/>
<evidence type="ECO:0000259" key="3">
    <source>
        <dbReference type="Pfam" id="PF01408"/>
    </source>
</evidence>
<comment type="similarity">
    <text evidence="1">Belongs to the Gfo/Idh/MocA family.</text>
</comment>
<dbReference type="InterPro" id="IPR000683">
    <property type="entry name" value="Gfo/Idh/MocA-like_OxRdtase_N"/>
</dbReference>
<dbReference type="InterPro" id="IPR004104">
    <property type="entry name" value="Gfo/Idh/MocA-like_OxRdtase_C"/>
</dbReference>
<evidence type="ECO:0000313" key="5">
    <source>
        <dbReference type="EMBL" id="KKB48691.1"/>
    </source>
</evidence>
<dbReference type="AlphaFoldDB" id="A0A0F5IT16"/>
<evidence type="ECO:0000259" key="4">
    <source>
        <dbReference type="Pfam" id="PF02894"/>
    </source>
</evidence>
<dbReference type="GO" id="GO:0016491">
    <property type="term" value="F:oxidoreductase activity"/>
    <property type="evidence" value="ECO:0007669"/>
    <property type="project" value="UniProtKB-KW"/>
</dbReference>
<dbReference type="Pfam" id="PF01408">
    <property type="entry name" value="GFO_IDH_MocA"/>
    <property type="match status" value="1"/>
</dbReference>
<protein>
    <recommendedName>
        <fullName evidence="7">Oxidoreductase</fullName>
    </recommendedName>
</protein>
<dbReference type="Proteomes" id="UP000033047">
    <property type="component" value="Unassembled WGS sequence"/>
</dbReference>
<dbReference type="HOGENOM" id="CLU_023194_19_1_10"/>
<sequence>MNKIKTGLAAYGMSGQVFHAPFISTNPHFELTAITERSKNLARERYPQARIVRSFDELLEVDGLELVVVNTPDSSHYEYARRALEAGKHVIVEKPFTQTVEEANELVALAAGKGLTLSVYQNRRWDSDFLTVKEILAKNLLGRLVEFESTFPRFRNFIKQGTWKETGEAGGGMTYNLGAHVIDQAVQLFGMPQAIFADIATLRDNGVVDDYFIIHLLKPSKAPEVRITLKASYLMCEREPRFTLHGTEGSFVKYGLDRQEEDLTNGLMPDSPHWGEEDSSIWGLLHTEKNTINVRERYPSLPGNYGAFYENIYQHIRNGIILESDAREVVDVIRLIEAAWESSRTKSVQNL</sequence>
<dbReference type="Gene3D" id="3.40.50.720">
    <property type="entry name" value="NAD(P)-binding Rossmann-like Domain"/>
    <property type="match status" value="1"/>
</dbReference>
<dbReference type="PANTHER" id="PTHR43708:SF5">
    <property type="entry name" value="CONSERVED EXPRESSED OXIDOREDUCTASE (EUROFUNG)-RELATED"/>
    <property type="match status" value="1"/>
</dbReference>
<dbReference type="GO" id="GO:0000166">
    <property type="term" value="F:nucleotide binding"/>
    <property type="evidence" value="ECO:0007669"/>
    <property type="project" value="InterPro"/>
</dbReference>
<feature type="domain" description="Gfo/Idh/MocA-like oxidoreductase C-terminal" evidence="4">
    <location>
        <begin position="133"/>
        <end position="347"/>
    </location>
</feature>
<feature type="domain" description="Gfo/Idh/MocA-like oxidoreductase N-terminal" evidence="3">
    <location>
        <begin position="8"/>
        <end position="120"/>
    </location>
</feature>
<evidence type="ECO:0000313" key="6">
    <source>
        <dbReference type="Proteomes" id="UP000033047"/>
    </source>
</evidence>
<evidence type="ECO:0000256" key="1">
    <source>
        <dbReference type="ARBA" id="ARBA00010928"/>
    </source>
</evidence>
<dbReference type="PANTHER" id="PTHR43708">
    <property type="entry name" value="CONSERVED EXPRESSED OXIDOREDUCTASE (EUROFUNG)"/>
    <property type="match status" value="1"/>
</dbReference>
<dbReference type="InterPro" id="IPR036291">
    <property type="entry name" value="NAD(P)-bd_dom_sf"/>
</dbReference>
<dbReference type="EMBL" id="AQHV01000021">
    <property type="protein sequence ID" value="KKB48691.1"/>
    <property type="molecule type" value="Genomic_DNA"/>
</dbReference>
<organism evidence="5 6">
    <name type="scientific">Parabacteroides goldsteinii DSM 19448 = WAL 12034</name>
    <dbReference type="NCBI Taxonomy" id="927665"/>
    <lineage>
        <taxon>Bacteria</taxon>
        <taxon>Pseudomonadati</taxon>
        <taxon>Bacteroidota</taxon>
        <taxon>Bacteroidia</taxon>
        <taxon>Bacteroidales</taxon>
        <taxon>Tannerellaceae</taxon>
        <taxon>Parabacteroides</taxon>
    </lineage>
</organism>